<gene>
    <name evidence="2" type="ORF">SAMN06264346_103152</name>
</gene>
<organism evidence="2 3">
    <name type="scientific">Chryseobacterium profundimaris</name>
    <dbReference type="NCBI Taxonomy" id="1387275"/>
    <lineage>
        <taxon>Bacteria</taxon>
        <taxon>Pseudomonadati</taxon>
        <taxon>Bacteroidota</taxon>
        <taxon>Flavobacteriia</taxon>
        <taxon>Flavobacteriales</taxon>
        <taxon>Weeksellaceae</taxon>
        <taxon>Chryseobacterium group</taxon>
        <taxon>Chryseobacterium</taxon>
    </lineage>
</organism>
<dbReference type="Gene3D" id="3.90.550.10">
    <property type="entry name" value="Spore Coat Polysaccharide Biosynthesis Protein SpsA, Chain A"/>
    <property type="match status" value="1"/>
</dbReference>
<keyword evidence="3" id="KW-1185">Reference proteome</keyword>
<evidence type="ECO:0000313" key="2">
    <source>
        <dbReference type="EMBL" id="SMP15462.1"/>
    </source>
</evidence>
<accession>A0ABY1NQH5</accession>
<sequence length="297" mass="34807">MFSVVIPLYNKESSIKNTVQSVLNQSFADFEIVIVNDGSTDKSLEVVQQINDARIRIIDKSNGGVSSARNCGIKNAERQWIAFLDGDDLWENDHLEEYHKHTDDNVNWIISGYKSKNQLKEYIKLYNKEGKLENVFDDLLKGLKIHTSTVCIKKNNFDNHPDLYFREGINNSEDREVWYKMCCIDQSPFYIKQTLSIYCLDDPNSLTKGSTTAKDDYLSLYERIKQSDIFHNVTSENKIKLKRYIQNFNNKAIKGYYLKNKEMKPSYKAYVSNKEWFLMKITAFLPELIKKIIIRLW</sequence>
<dbReference type="InterPro" id="IPR001173">
    <property type="entry name" value="Glyco_trans_2-like"/>
</dbReference>
<dbReference type="Pfam" id="PF00535">
    <property type="entry name" value="Glycos_transf_2"/>
    <property type="match status" value="1"/>
</dbReference>
<proteinExistence type="predicted"/>
<dbReference type="CDD" id="cd00761">
    <property type="entry name" value="Glyco_tranf_GTA_type"/>
    <property type="match status" value="1"/>
</dbReference>
<comment type="caution">
    <text evidence="2">The sequence shown here is derived from an EMBL/GenBank/DDBJ whole genome shotgun (WGS) entry which is preliminary data.</text>
</comment>
<protein>
    <submittedName>
        <fullName evidence="2">Glycosyltransferase involved in cell wall bisynthesis</fullName>
    </submittedName>
</protein>
<dbReference type="RefSeq" id="WP_283421672.1">
    <property type="nucleotide sequence ID" value="NZ_FXTZ01000003.1"/>
</dbReference>
<dbReference type="InterPro" id="IPR029044">
    <property type="entry name" value="Nucleotide-diphossugar_trans"/>
</dbReference>
<dbReference type="PANTHER" id="PTHR22916:SF3">
    <property type="entry name" value="UDP-GLCNAC:BETAGAL BETA-1,3-N-ACETYLGLUCOSAMINYLTRANSFERASE-LIKE PROTEIN 1"/>
    <property type="match status" value="1"/>
</dbReference>
<dbReference type="PANTHER" id="PTHR22916">
    <property type="entry name" value="GLYCOSYLTRANSFERASE"/>
    <property type="match status" value="1"/>
</dbReference>
<evidence type="ECO:0000313" key="3">
    <source>
        <dbReference type="Proteomes" id="UP001157960"/>
    </source>
</evidence>
<reference evidence="2 3" key="1">
    <citation type="submission" date="2017-05" db="EMBL/GenBank/DDBJ databases">
        <authorList>
            <person name="Varghese N."/>
            <person name="Submissions S."/>
        </authorList>
    </citation>
    <scope>NUCLEOTIDE SEQUENCE [LARGE SCALE GENOMIC DNA]</scope>
    <source>
        <strain evidence="2 3">DSM 28214</strain>
    </source>
</reference>
<feature type="domain" description="Glycosyltransferase 2-like" evidence="1">
    <location>
        <begin position="3"/>
        <end position="127"/>
    </location>
</feature>
<name>A0ABY1NQH5_9FLAO</name>
<evidence type="ECO:0000259" key="1">
    <source>
        <dbReference type="Pfam" id="PF00535"/>
    </source>
</evidence>
<dbReference type="Proteomes" id="UP001157960">
    <property type="component" value="Unassembled WGS sequence"/>
</dbReference>
<dbReference type="SUPFAM" id="SSF53448">
    <property type="entry name" value="Nucleotide-diphospho-sugar transferases"/>
    <property type="match status" value="1"/>
</dbReference>
<dbReference type="EMBL" id="FXTZ01000003">
    <property type="protein sequence ID" value="SMP15462.1"/>
    <property type="molecule type" value="Genomic_DNA"/>
</dbReference>